<dbReference type="Pfam" id="PF00225">
    <property type="entry name" value="Kinesin"/>
    <property type="match status" value="1"/>
</dbReference>
<dbReference type="SMART" id="SM00129">
    <property type="entry name" value="KISc"/>
    <property type="match status" value="1"/>
</dbReference>
<keyword evidence="4" id="KW-0206">Cytoskeleton</keyword>
<sequence>MFRKKRNLNSFKKMELEKAKIKKGKKKSKKSPSVVKQDPETSSGVTQKVKPQQVLPNPDEVIELEGSSTSLQSKPELFVANEEPSQLSTVIVNDEKQSREKEKPVSRTASPALFSFKTSQVTPINASETSLRSREAWSGVDPKEETRHGLGSVQLITEPVIAGQTSATKDIAANTSNEAELNSPDSKSVVSSGLLSPPKMKGEEQAYVPYLFARDTIVRIVNDMHKMKESHIGVISQIELNYKMIEDETQRQFNSFVLNLRKVYRDKLSTFQHVISIHRTDTDKKKEYWDSNLSSLSKQNKKLLGDKKALLIQNKLLINRIAEVREEVSKEFIVKLDNLNQQYSAEAESHSEDKEKFDAEKSELLKEIEDLKEQATSTVTSAVVPAPQVTPAVEFETQSKQTESVPEVESQTITREVIIDMSERERAELEAERQRVAADLATMAAHRVSLEQERAEIAESRKQLNTENAELQDKVNHSEKAIAEWKGKYEITRGQLSQFGSLQSDYDTLLAAYNSLALVACDINQADEKIAKCKADKAALEEDRSEMIRDITKWEDDFKTRAGKEPTEDDRPDSIKEFYLILKETNFAIQRLDIEIEIMEKLKKGEVPIPPEKSTDSENICLLAEPVIKTVEVKVPDPNTQIRLEAAEERSDNLQKENASLQTNMDGLMKDFSELKSQLSSLEAKLKKSEAENASNMKTIVKLTNKLKKASKTLDPEQADMAVAVTQDADQTDAGKSESDVPAALADHSDCDKKIEDLEAQIENLQKEHGLATTVLPDEGSADKIANLESQIDEIEEELRKEKSQHENTREEVEELSSQLEKLSAELETRKQLQEEAVSAASIALSTQLAKKEKDLKDSEKRVADLEAKLIENVPVDVGAEMKKLLKKIASITKDNDAQVKKAAEALGKLQTVEAENKTLQKSLETEKTLNASLQTSLQTKLKAAKAEKETELNKLAAQWEKKEKSRAAESKVKVDSLHKKVRELEAHPAAAAVPVRGKADVGDAKTQKQVTALTEQLQGQKRENKELQGRITQLQDDIKKAKSEGGVDLKEQKKQEKIMKELSKKLDMETKKADRDGAKVKELETECAALVKERDSKELEVRKLKADIEQLGVTAAQALELGEKVQTLEAEVKTLNKESVKLTEAYNAERVQRKKYFNMVEDMKGKIRVYCRARPMSSTELQRGNFSVLKSPDEYSLNVNTTRGLKEFNFDRVFMPENTQEQVFEDTYHLVQSAVDGYNVCIFAYGQTGSGKTFTMIGDQSNNHPGIAPRAFKRIFEVIDENKEKFDFKVTSYMVELYNDKLLDLYAGKDSVADEKMEIKKDKNGLVFVRGSQVKEASSEEALFKLFEVGSSNRHTASTKMNAESSRSHLILSVIIEATNRTNGQVNRGKLSLVDLAGSERVGKTGATAETLKEANSINKSLAALGDVISALSSEQQFIPYRNNKLTLLMQDSLGGNAKTLMFVNISPADYNADETVTSLTYASRVKLITNDAQKNSDNKEIARLKALVAKLKAGEAVDEDAD</sequence>
<comment type="caution">
    <text evidence="9">The sequence shown here is derived from an EMBL/GenBank/DDBJ whole genome shotgun (WGS) entry which is preliminary data.</text>
</comment>
<dbReference type="PRINTS" id="PR00380">
    <property type="entry name" value="KINESINHEAVY"/>
</dbReference>
<dbReference type="FunFam" id="3.40.850.10:FF:000146">
    <property type="entry name" value="Kinesin-like protein"/>
    <property type="match status" value="1"/>
</dbReference>
<dbReference type="InterPro" id="IPR027640">
    <property type="entry name" value="Kinesin-like_fam"/>
</dbReference>
<dbReference type="InterPro" id="IPR001752">
    <property type="entry name" value="Kinesin_motor_dom"/>
</dbReference>
<feature type="compositionally biased region" description="Basic residues" evidence="7">
    <location>
        <begin position="20"/>
        <end position="30"/>
    </location>
</feature>
<organism evidence="9 10">
    <name type="scientific">Bugula neritina</name>
    <name type="common">Brown bryozoan</name>
    <name type="synonym">Sertularia neritina</name>
    <dbReference type="NCBI Taxonomy" id="10212"/>
    <lineage>
        <taxon>Eukaryota</taxon>
        <taxon>Metazoa</taxon>
        <taxon>Spiralia</taxon>
        <taxon>Lophotrochozoa</taxon>
        <taxon>Bryozoa</taxon>
        <taxon>Gymnolaemata</taxon>
        <taxon>Cheilostomatida</taxon>
        <taxon>Flustrina</taxon>
        <taxon>Buguloidea</taxon>
        <taxon>Bugulidae</taxon>
        <taxon>Bugula</taxon>
    </lineage>
</organism>
<feature type="compositionally biased region" description="Basic and acidic residues" evidence="7">
    <location>
        <begin position="131"/>
        <end position="145"/>
    </location>
</feature>
<keyword evidence="10" id="KW-1185">Reference proteome</keyword>
<feature type="coiled-coil region" evidence="6">
    <location>
        <begin position="1011"/>
        <end position="1045"/>
    </location>
</feature>
<evidence type="ECO:0000256" key="7">
    <source>
        <dbReference type="SAM" id="MobiDB-lite"/>
    </source>
</evidence>
<name>A0A7J7JX82_BUGNE</name>
<dbReference type="PANTHER" id="PTHR47972:SF16">
    <property type="entry name" value="KINESIN-LIKE PROTEIN"/>
    <property type="match status" value="1"/>
</dbReference>
<evidence type="ECO:0000256" key="4">
    <source>
        <dbReference type="ARBA" id="ARBA00023212"/>
    </source>
</evidence>
<evidence type="ECO:0000256" key="2">
    <source>
        <dbReference type="ARBA" id="ARBA00022741"/>
    </source>
</evidence>
<dbReference type="InterPro" id="IPR036961">
    <property type="entry name" value="Kinesin_motor_dom_sf"/>
</dbReference>
<feature type="coiled-coil region" evidence="6">
    <location>
        <begin position="307"/>
        <end position="374"/>
    </location>
</feature>
<protein>
    <recommendedName>
        <fullName evidence="8">Kinesin motor domain-containing protein</fullName>
    </recommendedName>
</protein>
<feature type="coiled-coil region" evidence="6">
    <location>
        <begin position="748"/>
        <end position="869"/>
    </location>
</feature>
<dbReference type="SUPFAM" id="SSF52540">
    <property type="entry name" value="P-loop containing nucleoside triphosphate hydrolases"/>
    <property type="match status" value="1"/>
</dbReference>
<dbReference type="Proteomes" id="UP000593567">
    <property type="component" value="Unassembled WGS sequence"/>
</dbReference>
<feature type="domain" description="Kinesin motor" evidence="8">
    <location>
        <begin position="1167"/>
        <end position="1490"/>
    </location>
</feature>
<feature type="region of interest" description="Disordered" evidence="7">
    <location>
        <begin position="1"/>
        <end position="108"/>
    </location>
</feature>
<dbReference type="GO" id="GO:0005524">
    <property type="term" value="F:ATP binding"/>
    <property type="evidence" value="ECO:0007669"/>
    <property type="project" value="UniProtKB-UniRule"/>
</dbReference>
<feature type="coiled-coil region" evidence="6">
    <location>
        <begin position="419"/>
        <end position="488"/>
    </location>
</feature>
<dbReference type="PROSITE" id="PS00411">
    <property type="entry name" value="KINESIN_MOTOR_1"/>
    <property type="match status" value="1"/>
</dbReference>
<feature type="compositionally biased region" description="Basic and acidic residues" evidence="7">
    <location>
        <begin position="93"/>
        <end position="105"/>
    </location>
</feature>
<dbReference type="OrthoDB" id="3176171at2759"/>
<feature type="coiled-coil region" evidence="6">
    <location>
        <begin position="1081"/>
        <end position="1146"/>
    </location>
</feature>
<feature type="compositionally biased region" description="Polar residues" evidence="7">
    <location>
        <begin position="176"/>
        <end position="194"/>
    </location>
</feature>
<feature type="region of interest" description="Disordered" evidence="7">
    <location>
        <begin position="728"/>
        <end position="748"/>
    </location>
</feature>
<dbReference type="CDD" id="cd01366">
    <property type="entry name" value="KISc_C_terminal"/>
    <property type="match status" value="1"/>
</dbReference>
<feature type="region of interest" description="Disordered" evidence="7">
    <location>
        <begin position="125"/>
        <end position="145"/>
    </location>
</feature>
<evidence type="ECO:0000256" key="1">
    <source>
        <dbReference type="ARBA" id="ARBA00004245"/>
    </source>
</evidence>
<dbReference type="InterPro" id="IPR019821">
    <property type="entry name" value="Kinesin_motor_CS"/>
</dbReference>
<keyword evidence="6" id="KW-0175">Coiled coil</keyword>
<dbReference type="GO" id="GO:0007018">
    <property type="term" value="P:microtubule-based movement"/>
    <property type="evidence" value="ECO:0007669"/>
    <property type="project" value="InterPro"/>
</dbReference>
<dbReference type="InterPro" id="IPR027417">
    <property type="entry name" value="P-loop_NTPase"/>
</dbReference>
<reference evidence="9" key="1">
    <citation type="submission" date="2020-06" db="EMBL/GenBank/DDBJ databases">
        <title>Draft genome of Bugula neritina, a colonial animal packing powerful symbionts and potential medicines.</title>
        <authorList>
            <person name="Rayko M."/>
        </authorList>
    </citation>
    <scope>NUCLEOTIDE SEQUENCE [LARGE SCALE GENOMIC DNA]</scope>
    <source>
        <strain evidence="9">Kwan_BN1</strain>
    </source>
</reference>
<feature type="coiled-coil region" evidence="6">
    <location>
        <begin position="523"/>
        <end position="557"/>
    </location>
</feature>
<feature type="region of interest" description="Disordered" evidence="7">
    <location>
        <begin position="176"/>
        <end position="196"/>
    </location>
</feature>
<feature type="binding site" evidence="5">
    <location>
        <begin position="1247"/>
        <end position="1254"/>
    </location>
    <ligand>
        <name>ATP</name>
        <dbReference type="ChEBI" id="CHEBI:30616"/>
    </ligand>
</feature>
<comment type="subcellular location">
    <subcellularLocation>
        <location evidence="1">Cytoplasm</location>
        <location evidence="1">Cytoskeleton</location>
    </subcellularLocation>
</comment>
<feature type="coiled-coil region" evidence="6">
    <location>
        <begin position="644"/>
        <end position="699"/>
    </location>
</feature>
<dbReference type="GO" id="GO:0008017">
    <property type="term" value="F:microtubule binding"/>
    <property type="evidence" value="ECO:0007669"/>
    <property type="project" value="InterPro"/>
</dbReference>
<keyword evidence="4" id="KW-0963">Cytoplasm</keyword>
<dbReference type="PROSITE" id="PS50067">
    <property type="entry name" value="KINESIN_MOTOR_2"/>
    <property type="match status" value="1"/>
</dbReference>
<dbReference type="EMBL" id="VXIV02001702">
    <property type="protein sequence ID" value="KAF6030495.1"/>
    <property type="molecule type" value="Genomic_DNA"/>
</dbReference>
<dbReference type="PANTHER" id="PTHR47972">
    <property type="entry name" value="KINESIN-LIKE PROTEIN KLP-3"/>
    <property type="match status" value="1"/>
</dbReference>
<evidence type="ECO:0000256" key="6">
    <source>
        <dbReference type="SAM" id="Coils"/>
    </source>
</evidence>
<feature type="compositionally biased region" description="Polar residues" evidence="7">
    <location>
        <begin position="40"/>
        <end position="50"/>
    </location>
</feature>
<keyword evidence="5" id="KW-0505">Motor protein</keyword>
<evidence type="ECO:0000256" key="5">
    <source>
        <dbReference type="PROSITE-ProRule" id="PRU00283"/>
    </source>
</evidence>
<feature type="coiled-coil region" evidence="6">
    <location>
        <begin position="903"/>
        <end position="959"/>
    </location>
</feature>
<keyword evidence="3 5" id="KW-0067">ATP-binding</keyword>
<gene>
    <name evidence="9" type="ORF">EB796_011204</name>
</gene>
<keyword evidence="2 5" id="KW-0547">Nucleotide-binding</keyword>
<evidence type="ECO:0000313" key="9">
    <source>
        <dbReference type="EMBL" id="KAF6030495.1"/>
    </source>
</evidence>
<evidence type="ECO:0000256" key="3">
    <source>
        <dbReference type="ARBA" id="ARBA00022840"/>
    </source>
</evidence>
<proteinExistence type="inferred from homology"/>
<evidence type="ECO:0000313" key="10">
    <source>
        <dbReference type="Proteomes" id="UP000593567"/>
    </source>
</evidence>
<dbReference type="Gene3D" id="3.40.850.10">
    <property type="entry name" value="Kinesin motor domain"/>
    <property type="match status" value="1"/>
</dbReference>
<comment type="similarity">
    <text evidence="5">Belongs to the TRAFAC class myosin-kinesin ATPase superfamily. Kinesin family.</text>
</comment>
<dbReference type="GO" id="GO:0005856">
    <property type="term" value="C:cytoskeleton"/>
    <property type="evidence" value="ECO:0007669"/>
    <property type="project" value="UniProtKB-SubCell"/>
</dbReference>
<dbReference type="GO" id="GO:0003777">
    <property type="term" value="F:microtubule motor activity"/>
    <property type="evidence" value="ECO:0007669"/>
    <property type="project" value="InterPro"/>
</dbReference>
<evidence type="ECO:0000259" key="8">
    <source>
        <dbReference type="PROSITE" id="PS50067"/>
    </source>
</evidence>
<accession>A0A7J7JX82</accession>